<name>A0A0M0J398_9EUKA</name>
<gene>
    <name evidence="1" type="ORF">Ctob_002062</name>
</gene>
<protein>
    <submittedName>
        <fullName evidence="1">Uncharacterized protein</fullName>
    </submittedName>
</protein>
<proteinExistence type="predicted"/>
<dbReference type="EMBL" id="JWZX01003396">
    <property type="protein sequence ID" value="KOO21021.1"/>
    <property type="molecule type" value="Genomic_DNA"/>
</dbReference>
<evidence type="ECO:0000313" key="1">
    <source>
        <dbReference type="EMBL" id="KOO21021.1"/>
    </source>
</evidence>
<keyword evidence="2" id="KW-1185">Reference proteome</keyword>
<organism evidence="1 2">
    <name type="scientific">Chrysochromulina tobinii</name>
    <dbReference type="NCBI Taxonomy" id="1460289"/>
    <lineage>
        <taxon>Eukaryota</taxon>
        <taxon>Haptista</taxon>
        <taxon>Haptophyta</taxon>
        <taxon>Prymnesiophyceae</taxon>
        <taxon>Prymnesiales</taxon>
        <taxon>Chrysochromulinaceae</taxon>
        <taxon>Chrysochromulina</taxon>
    </lineage>
</organism>
<evidence type="ECO:0000313" key="2">
    <source>
        <dbReference type="Proteomes" id="UP000037460"/>
    </source>
</evidence>
<dbReference type="AlphaFoldDB" id="A0A0M0J398"/>
<accession>A0A0M0J398</accession>
<sequence length="181" mass="20046">MAVFMGYTFISVGGMYRFGTWIEWENAVGKAAGTVTHDRSFAECAFFKSYEHLWPVFALVLDTYFSRDALKKTYAGKPPLRTMLLGLGLYLGYGTAWEQYSKATKGAAGTALEVYQQPEEFRSSYVLGKLGLSALSADVPEEAVFVNAQKVMLISFAAIMYRIYVSPLIQPVATTAAKKKN</sequence>
<comment type="caution">
    <text evidence="1">The sequence shown here is derived from an EMBL/GenBank/DDBJ whole genome shotgun (WGS) entry which is preliminary data.</text>
</comment>
<reference evidence="2" key="1">
    <citation type="journal article" date="2015" name="PLoS Genet.">
        <title>Genome Sequence and Transcriptome Analyses of Chrysochromulina tobin: Metabolic Tools for Enhanced Algal Fitness in the Prominent Order Prymnesiales (Haptophyceae).</title>
        <authorList>
            <person name="Hovde B.T."/>
            <person name="Deodato C.R."/>
            <person name="Hunsperger H.M."/>
            <person name="Ryken S.A."/>
            <person name="Yost W."/>
            <person name="Jha R.K."/>
            <person name="Patterson J."/>
            <person name="Monnat R.J. Jr."/>
            <person name="Barlow S.B."/>
            <person name="Starkenburg S.R."/>
            <person name="Cattolico R.A."/>
        </authorList>
    </citation>
    <scope>NUCLEOTIDE SEQUENCE</scope>
    <source>
        <strain evidence="2">CCMP291</strain>
    </source>
</reference>
<dbReference type="Proteomes" id="UP000037460">
    <property type="component" value="Unassembled WGS sequence"/>
</dbReference>